<evidence type="ECO:0000313" key="7">
    <source>
        <dbReference type="Proteomes" id="UP000199706"/>
    </source>
</evidence>
<dbReference type="PANTHER" id="PTHR35372:SF2">
    <property type="entry name" value="SF3 HELICASE DOMAIN-CONTAINING PROTEIN"/>
    <property type="match status" value="1"/>
</dbReference>
<reference evidence="6 7" key="1">
    <citation type="submission" date="2016-10" db="EMBL/GenBank/DDBJ databases">
        <authorList>
            <person name="de Groot N.N."/>
        </authorList>
    </citation>
    <scope>NUCLEOTIDE SEQUENCE [LARGE SCALE GENOMIC DNA]</scope>
    <source>
        <strain evidence="6 7">LMG 2247</strain>
    </source>
</reference>
<sequence length="524" mass="57689">MAYQPTNGVKPTGTRKATKGKDSAELFYAERLAKDLDLAVGSGETPELFRWNSVYWEAQRDVVLEQDALAQLAQIDPSKYSVRKARSMVETAVTRLSGQKALPVHAAKAGVLVPLKDGVLEVLRSGIVKAHKPQKSFGVTHAINATIDWTRVGNDGVYSLLPLKSDSRFGRFLEQVQPNPAMRDYLAECFGSTLSTMNVQKAIILEGSGANGKSLCLQVLSAFHANPVAFDLSKLDGEFNTEPLVHATLITVSEAPPRKRPINENLFKAWVARDPVSVNRKNRVPLTIKPRASWVLAMNEAMGFSDMSHGFLRRIANVPFSQTIRAEDQIPDLDRLITESAEEMAIALDWLLSGLIALTKRGRFMSDDEQPEEVRTHKVSLRKSNDTALDWAEIVDADQANEWADKVVVYNAYRDFCAESGRHAVEANEFWKRLRRDLLASKGFDLGAPENNRRAPKDRDGNRARLVRMRADGVPTVLVTGGPASTPVKPMQHAPSAVPALTVVEDLSEVFGKPSDHGHGATPA</sequence>
<protein>
    <submittedName>
        <fullName evidence="6">Putative DNA primase/helicase</fullName>
    </submittedName>
</protein>
<dbReference type="Proteomes" id="UP000199706">
    <property type="component" value="Unassembled WGS sequence"/>
</dbReference>
<keyword evidence="1" id="KW-0547">Nucleotide-binding</keyword>
<keyword evidence="3" id="KW-0067">ATP-binding</keyword>
<dbReference type="InterPro" id="IPR027417">
    <property type="entry name" value="P-loop_NTPase"/>
</dbReference>
<evidence type="ECO:0000256" key="4">
    <source>
        <dbReference type="SAM" id="MobiDB-lite"/>
    </source>
</evidence>
<dbReference type="InterPro" id="IPR045455">
    <property type="entry name" value="NrS-1_pol-like_helicase"/>
</dbReference>
<dbReference type="GO" id="GO:0004386">
    <property type="term" value="F:helicase activity"/>
    <property type="evidence" value="ECO:0007669"/>
    <property type="project" value="UniProtKB-KW"/>
</dbReference>
<keyword evidence="2" id="KW-0378">Hydrolase</keyword>
<feature type="compositionally biased region" description="Basic and acidic residues" evidence="4">
    <location>
        <begin position="451"/>
        <end position="463"/>
    </location>
</feature>
<feature type="domain" description="SF3 helicase" evidence="5">
    <location>
        <begin position="181"/>
        <end position="333"/>
    </location>
</feature>
<evidence type="ECO:0000256" key="3">
    <source>
        <dbReference type="ARBA" id="ARBA00022840"/>
    </source>
</evidence>
<proteinExistence type="predicted"/>
<dbReference type="GO" id="GO:0005524">
    <property type="term" value="F:ATP binding"/>
    <property type="evidence" value="ECO:0007669"/>
    <property type="project" value="UniProtKB-KW"/>
</dbReference>
<dbReference type="Pfam" id="PF19263">
    <property type="entry name" value="DUF5906"/>
    <property type="match status" value="1"/>
</dbReference>
<gene>
    <name evidence="6" type="ORF">SAMN05216466_106203</name>
</gene>
<accession>A0A1G7YIF5</accession>
<dbReference type="PROSITE" id="PS51206">
    <property type="entry name" value="SF3_HELICASE_1"/>
    <property type="match status" value="1"/>
</dbReference>
<name>A0A1G7YIF5_9BURK</name>
<evidence type="ECO:0000259" key="5">
    <source>
        <dbReference type="PROSITE" id="PS51206"/>
    </source>
</evidence>
<dbReference type="PANTHER" id="PTHR35372">
    <property type="entry name" value="ATP BINDING PROTEIN-RELATED"/>
    <property type="match status" value="1"/>
</dbReference>
<dbReference type="InterPro" id="IPR014015">
    <property type="entry name" value="Helicase_SF3_DNA-vir"/>
</dbReference>
<evidence type="ECO:0000256" key="1">
    <source>
        <dbReference type="ARBA" id="ARBA00022741"/>
    </source>
</evidence>
<dbReference type="AlphaFoldDB" id="A0A1G7YIF5"/>
<evidence type="ECO:0000313" key="6">
    <source>
        <dbReference type="EMBL" id="SDG96293.1"/>
    </source>
</evidence>
<evidence type="ECO:0000256" key="2">
    <source>
        <dbReference type="ARBA" id="ARBA00022801"/>
    </source>
</evidence>
<dbReference type="GO" id="GO:0016787">
    <property type="term" value="F:hydrolase activity"/>
    <property type="evidence" value="ECO:0007669"/>
    <property type="project" value="UniProtKB-KW"/>
</dbReference>
<organism evidence="6 7">
    <name type="scientific">Paraburkholderia phenazinium</name>
    <dbReference type="NCBI Taxonomy" id="60549"/>
    <lineage>
        <taxon>Bacteria</taxon>
        <taxon>Pseudomonadati</taxon>
        <taxon>Pseudomonadota</taxon>
        <taxon>Betaproteobacteria</taxon>
        <taxon>Burkholderiales</taxon>
        <taxon>Burkholderiaceae</taxon>
        <taxon>Paraburkholderia</taxon>
    </lineage>
</organism>
<feature type="region of interest" description="Disordered" evidence="4">
    <location>
        <begin position="445"/>
        <end position="465"/>
    </location>
</feature>
<dbReference type="EMBL" id="FNCJ01000006">
    <property type="protein sequence ID" value="SDG96293.1"/>
    <property type="molecule type" value="Genomic_DNA"/>
</dbReference>
<dbReference type="InterPro" id="IPR051620">
    <property type="entry name" value="ORF904-like_C"/>
</dbReference>
<keyword evidence="6" id="KW-0347">Helicase</keyword>
<dbReference type="SUPFAM" id="SSF52540">
    <property type="entry name" value="P-loop containing nucleoside triphosphate hydrolases"/>
    <property type="match status" value="1"/>
</dbReference>
<dbReference type="Gene3D" id="3.40.50.300">
    <property type="entry name" value="P-loop containing nucleotide triphosphate hydrolases"/>
    <property type="match status" value="1"/>
</dbReference>